<evidence type="ECO:0008006" key="3">
    <source>
        <dbReference type="Google" id="ProtNLM"/>
    </source>
</evidence>
<dbReference type="Proteomes" id="UP000244817">
    <property type="component" value="Unassembled WGS sequence"/>
</dbReference>
<dbReference type="AlphaFoldDB" id="A0A2T7FZ48"/>
<gene>
    <name evidence="1" type="ORF">DC363_06240</name>
</gene>
<evidence type="ECO:0000313" key="2">
    <source>
        <dbReference type="Proteomes" id="UP000244817"/>
    </source>
</evidence>
<name>A0A2T7FZ48_9RHOB</name>
<organism evidence="1 2">
    <name type="scientific">Thalassorhabdomicrobium marinisediminis</name>
    <dbReference type="NCBI Taxonomy" id="2170577"/>
    <lineage>
        <taxon>Bacteria</taxon>
        <taxon>Pseudomonadati</taxon>
        <taxon>Pseudomonadota</taxon>
        <taxon>Alphaproteobacteria</taxon>
        <taxon>Rhodobacterales</taxon>
        <taxon>Paracoccaceae</taxon>
        <taxon>Thalassorhabdomicrobium</taxon>
    </lineage>
</organism>
<comment type="caution">
    <text evidence="1">The sequence shown here is derived from an EMBL/GenBank/DDBJ whole genome shotgun (WGS) entry which is preliminary data.</text>
</comment>
<accession>A0A2T7FZ48</accession>
<reference evidence="1 2" key="1">
    <citation type="submission" date="2018-04" db="EMBL/GenBank/DDBJ databases">
        <title>Pelagivirga bohaiensis gen. nov., sp. nov., a bacterium isolated from the Bohai Sea.</title>
        <authorList>
            <person name="Ji X."/>
        </authorList>
    </citation>
    <scope>NUCLEOTIDE SEQUENCE [LARGE SCALE GENOMIC DNA]</scope>
    <source>
        <strain evidence="1 2">BH-SD16</strain>
    </source>
</reference>
<evidence type="ECO:0000313" key="1">
    <source>
        <dbReference type="EMBL" id="PVA07435.1"/>
    </source>
</evidence>
<proteinExistence type="predicted"/>
<protein>
    <recommendedName>
        <fullName evidence="3">PRC-barrel domain-containing protein</fullName>
    </recommendedName>
</protein>
<sequence length="91" mass="9234">MFGAAASGQSTCPSFGNSADYNGLRAVDQNSVVVGQVVGAQVDTGRGIEAVRIAMPVGTNGQMRCVTVHGGTMTAANGVILLPLDQTQLNL</sequence>
<dbReference type="EMBL" id="QCYG01000003">
    <property type="protein sequence ID" value="PVA07435.1"/>
    <property type="molecule type" value="Genomic_DNA"/>
</dbReference>
<keyword evidence="2" id="KW-1185">Reference proteome</keyword>